<comment type="caution">
    <text evidence="2">The sequence shown here is derived from an EMBL/GenBank/DDBJ whole genome shotgun (WGS) entry which is preliminary data.</text>
</comment>
<accession>A0A4C1TPG0</accession>
<dbReference type="OrthoDB" id="6627393at2759"/>
<organism evidence="2 3">
    <name type="scientific">Eumeta variegata</name>
    <name type="common">Bagworm moth</name>
    <name type="synonym">Eumeta japonica</name>
    <dbReference type="NCBI Taxonomy" id="151549"/>
    <lineage>
        <taxon>Eukaryota</taxon>
        <taxon>Metazoa</taxon>
        <taxon>Ecdysozoa</taxon>
        <taxon>Arthropoda</taxon>
        <taxon>Hexapoda</taxon>
        <taxon>Insecta</taxon>
        <taxon>Pterygota</taxon>
        <taxon>Neoptera</taxon>
        <taxon>Endopterygota</taxon>
        <taxon>Lepidoptera</taxon>
        <taxon>Glossata</taxon>
        <taxon>Ditrysia</taxon>
        <taxon>Tineoidea</taxon>
        <taxon>Psychidae</taxon>
        <taxon>Oiketicinae</taxon>
        <taxon>Eumeta</taxon>
    </lineage>
</organism>
<feature type="domain" description="Reverse transcriptase" evidence="1">
    <location>
        <begin position="3"/>
        <end position="118"/>
    </location>
</feature>
<dbReference type="GO" id="GO:0003964">
    <property type="term" value="F:RNA-directed DNA polymerase activity"/>
    <property type="evidence" value="ECO:0007669"/>
    <property type="project" value="UniProtKB-KW"/>
</dbReference>
<dbReference type="AlphaFoldDB" id="A0A4C1TPG0"/>
<name>A0A4C1TPG0_EUMVA</name>
<sequence length="163" mass="18904">MTFDKVWHTNLIYKLHQLQVPDRLVFTNIHFFFLYENSISAKRLNRGTVPQGSILSLLLYYTYTNDFPRLQTSVQLALFVNDSTLYLRGSNFTQITPPLQKAIDKLTRWIQIWKIELPTRCASRAPVTPLENSARAESLRDFLCQSCSYGNHALTASYADRPR</sequence>
<dbReference type="Proteomes" id="UP000299102">
    <property type="component" value="Unassembled WGS sequence"/>
</dbReference>
<evidence type="ECO:0000313" key="2">
    <source>
        <dbReference type="EMBL" id="GBP15849.1"/>
    </source>
</evidence>
<evidence type="ECO:0000259" key="1">
    <source>
        <dbReference type="Pfam" id="PF00078"/>
    </source>
</evidence>
<dbReference type="STRING" id="151549.A0A4C1TPG0"/>
<keyword evidence="2" id="KW-0695">RNA-directed DNA polymerase</keyword>
<proteinExistence type="predicted"/>
<gene>
    <name evidence="2" type="ORF">EVAR_12450_1</name>
</gene>
<keyword evidence="3" id="KW-1185">Reference proteome</keyword>
<protein>
    <submittedName>
        <fullName evidence="2">RNA-directed DNA polymerase from mobile element jockey</fullName>
    </submittedName>
</protein>
<reference evidence="2 3" key="1">
    <citation type="journal article" date="2019" name="Commun. Biol.">
        <title>The bagworm genome reveals a unique fibroin gene that provides high tensile strength.</title>
        <authorList>
            <person name="Kono N."/>
            <person name="Nakamura H."/>
            <person name="Ohtoshi R."/>
            <person name="Tomita M."/>
            <person name="Numata K."/>
            <person name="Arakawa K."/>
        </authorList>
    </citation>
    <scope>NUCLEOTIDE SEQUENCE [LARGE SCALE GENOMIC DNA]</scope>
</reference>
<keyword evidence="2" id="KW-0808">Transferase</keyword>
<dbReference type="EMBL" id="BGZK01000075">
    <property type="protein sequence ID" value="GBP15849.1"/>
    <property type="molecule type" value="Genomic_DNA"/>
</dbReference>
<dbReference type="Pfam" id="PF00078">
    <property type="entry name" value="RVT_1"/>
    <property type="match status" value="1"/>
</dbReference>
<evidence type="ECO:0000313" key="3">
    <source>
        <dbReference type="Proteomes" id="UP000299102"/>
    </source>
</evidence>
<dbReference type="InterPro" id="IPR000477">
    <property type="entry name" value="RT_dom"/>
</dbReference>
<keyword evidence="2" id="KW-0548">Nucleotidyltransferase</keyword>